<reference evidence="1 2" key="1">
    <citation type="submission" date="2018-03" db="EMBL/GenBank/DDBJ databases">
        <title>Genomic Encyclopedia of Type Strains, Phase III (KMG-III): the genomes of soil and plant-associated and newly described type strains.</title>
        <authorList>
            <person name="Whitman W."/>
        </authorList>
    </citation>
    <scope>NUCLEOTIDE SEQUENCE [LARGE SCALE GENOMIC DNA]</scope>
    <source>
        <strain evidence="1 2">CGMCC 1.9313</strain>
    </source>
</reference>
<dbReference type="EMBL" id="PVTH01000007">
    <property type="protein sequence ID" value="PRY51529.1"/>
    <property type="molecule type" value="Genomic_DNA"/>
</dbReference>
<evidence type="ECO:0000313" key="2">
    <source>
        <dbReference type="Proteomes" id="UP000238034"/>
    </source>
</evidence>
<dbReference type="RefSeq" id="WP_106293860.1">
    <property type="nucleotide sequence ID" value="NZ_PVTH01000007.1"/>
</dbReference>
<proteinExistence type="predicted"/>
<sequence length="208" mass="23550">MSLQEQPLQPLLLITKSDFEPYVSLSGNLDPVKKLNMHIAHAQDFDLRPLLGDLLFYDILKKVGELQAENGGRILQESGAPIHIIQFPNADYSHLINGGTYIYKGVPISFQGLKPVLVHYATARVLSNINGAITPTGFKAKLNEFSEFVDNREVVRQITQYQSLALGYWNQVKDFLNIHYSHYPLWHHDGCKDRNTGRKSGARIYSLN</sequence>
<keyword evidence="2" id="KW-1185">Reference proteome</keyword>
<name>A0A2T0U0V1_9SPHI</name>
<dbReference type="InterPro" id="IPR046558">
    <property type="entry name" value="DUF6712"/>
</dbReference>
<comment type="caution">
    <text evidence="1">The sequence shown here is derived from an EMBL/GenBank/DDBJ whole genome shotgun (WGS) entry which is preliminary data.</text>
</comment>
<protein>
    <submittedName>
        <fullName evidence="1">Uncharacterized protein</fullName>
    </submittedName>
</protein>
<dbReference type="Proteomes" id="UP000238034">
    <property type="component" value="Unassembled WGS sequence"/>
</dbReference>
<accession>A0A2T0U0V1</accession>
<dbReference type="Pfam" id="PF20459">
    <property type="entry name" value="DUF6712"/>
    <property type="match status" value="1"/>
</dbReference>
<organism evidence="1 2">
    <name type="scientific">Arcticibacter pallidicorallinus</name>
    <dbReference type="NCBI Taxonomy" id="1259464"/>
    <lineage>
        <taxon>Bacteria</taxon>
        <taxon>Pseudomonadati</taxon>
        <taxon>Bacteroidota</taxon>
        <taxon>Sphingobacteriia</taxon>
        <taxon>Sphingobacteriales</taxon>
        <taxon>Sphingobacteriaceae</taxon>
        <taxon>Arcticibacter</taxon>
    </lineage>
</organism>
<dbReference type="AlphaFoldDB" id="A0A2T0U0V1"/>
<dbReference type="OrthoDB" id="791608at2"/>
<gene>
    <name evidence="1" type="ORF">B0I27_107115</name>
</gene>
<evidence type="ECO:0000313" key="1">
    <source>
        <dbReference type="EMBL" id="PRY51529.1"/>
    </source>
</evidence>